<dbReference type="EC" id="3.1.-.-" evidence="7"/>
<dbReference type="GO" id="GO:0016787">
    <property type="term" value="F:hydrolase activity"/>
    <property type="evidence" value="ECO:0007669"/>
    <property type="project" value="UniProtKB-KW"/>
</dbReference>
<evidence type="ECO:0000256" key="2">
    <source>
        <dbReference type="SAM" id="Coils"/>
    </source>
</evidence>
<feature type="coiled-coil region" evidence="2">
    <location>
        <begin position="184"/>
        <end position="246"/>
    </location>
</feature>
<feature type="compositionally biased region" description="Basic and acidic residues" evidence="3">
    <location>
        <begin position="401"/>
        <end position="416"/>
    </location>
</feature>
<dbReference type="InterPro" id="IPR022385">
    <property type="entry name" value="Rhs_assc_core"/>
</dbReference>
<evidence type="ECO:0000259" key="5">
    <source>
        <dbReference type="Pfam" id="PF21725"/>
    </source>
</evidence>
<dbReference type="RefSeq" id="WP_120721905.1">
    <property type="nucleotide sequence ID" value="NZ_CP032698.1"/>
</dbReference>
<evidence type="ECO:0000256" key="1">
    <source>
        <dbReference type="ARBA" id="ARBA00022737"/>
    </source>
</evidence>
<dbReference type="Proteomes" id="UP000271554">
    <property type="component" value="Chromosome"/>
</dbReference>
<protein>
    <submittedName>
        <fullName evidence="7">Deoxyribonuclease RhsC</fullName>
        <ecNumber evidence="7">3.1.-.-</ecNumber>
    </submittedName>
</protein>
<dbReference type="NCBIfam" id="TIGR03696">
    <property type="entry name" value="Rhs_assc_core"/>
    <property type="match status" value="1"/>
</dbReference>
<accession>A0A387HC58</accession>
<feature type="domain" description="DUF6531" evidence="4">
    <location>
        <begin position="420"/>
        <end position="491"/>
    </location>
</feature>
<dbReference type="InterPro" id="IPR045351">
    <property type="entry name" value="DUF6531"/>
</dbReference>
<dbReference type="InterPro" id="IPR050708">
    <property type="entry name" value="T6SS_VgrG/RHS"/>
</dbReference>
<dbReference type="InterPro" id="IPR056823">
    <property type="entry name" value="TEN-like_YD-shell"/>
</dbReference>
<reference evidence="7 8" key="1">
    <citation type="submission" date="2018-10" db="EMBL/GenBank/DDBJ databases">
        <title>Relationship between Morphology and Antimicrobial Activity in Streptomyces.</title>
        <authorList>
            <person name="Kang H.J."/>
            <person name="Kim S.B."/>
        </authorList>
    </citation>
    <scope>NUCLEOTIDE SEQUENCE [LARGE SCALE GENOMIC DNA]</scope>
    <source>
        <strain evidence="7 8">BH38</strain>
    </source>
</reference>
<evidence type="ECO:0000256" key="3">
    <source>
        <dbReference type="SAM" id="MobiDB-lite"/>
    </source>
</evidence>
<sequence>MVDFGGLVDGGKNLLNKGLDKAEEGFDAGKKAVGGAVDKGAHVASGLLDRVGAHQLADQVDDFGDGVASALGAHVDEKQLGQTELFNDLVHGNPKTIRANAQHLADFATAFGKVGQGMRRLDSGSWKGQAVEAFRARFALHPAKWDEASSACHDASGALVHYAGTVEWAQSKAREAIALYAEGRNESRQAVEAYNKRVDAYNDKVRAQQDPGPRPGPFADPGVAIQERAQEALAEARRQRGEAAAAARAVVRAALASAPAEPPPLSRLGSDYTDFMTGGAIELDHAAVGVVKGTADILNFARSLNPEDPYNLLHPAEYEKSVATTLTGLISMTSHPERAIKGTVDDFKRDPFEFGGRLLPNAVQPETFAASGVRTAAGLALREGVEEGVEGGLRGAARTATDAEPHATGRAAEEKVCREDPVDMATGRMVLPQTDVVLPGALALVLRRTFESAYRAGRWFGPSWAGTLDMRLEIDATGVIFVREDGSLLSYPHPAPGVPTWPTHGGSRWPLDRDGDTYTVSDPGTGRSWHFVLHTDELALPHQLDDRNGNWITFAYDADGTPTGIAHHGGYRLKLTTHDGRITALHLAGAAPDGGDQRILGYGYTDGHLTQVVNSTGRPLRFGYDEHGRITSWTDTNGSHFHYVYDDRHRCVAQAGANGHMSSRFTYSEPDPATGLSTTTVTHAAGHDEHFLINDRAQVVGQIDATGAVTRFELDRFNRPLARTDPLGHTVRTAYDDAGRPVEVVRPDGRRTTVTYDDAGFPIRVTGADGLTVRQTFDERGNRTSVTDMAGVRTAFTYDEAGHLTAVTDGLGHVTRVHCDRAGLPLSLTDPLGAVTRYERDAFGRPVTLTDPLGATTRLAWTVEGKLARRTAPDGTEESWTYDGEGNCTSHTDPLGAVSRFEYTDFDLLAARTGPDGVRYAFEHDAELRLTKVVNPQGLEWSYAYDPAGRLIAETDFDGRTLGYAYDAAGRLASHTNGLGETIRYERNELGQTVRKDVEGTVTTFAYDVFDQLARAAGPDATLTLLRDRHGRLRSETVNDRELLYSYDELGRRNGRTTPGGSVSAWTYDPAGNRTELTTSGRRVSFAHDAAGRELTRRFGETITLAHAFDPLGRLTELAVTGADGAAIQRRAYHYRADGALTGVDDQLSGPRRFDLDAAGRVTAVHAANWSERYAYDAAGNQTEASWPAAHPGQEALGARVYDGTRITGAGSVRYEHDAQGRVTLRQKQRLSRKPDTWRYTWDPEDRLTSVTTPDGTVWRYRYDPLGRRIAKERMAGEAVVERVSFTWDGTTLCEQTTTSSASPAAVTLTWDHAGLRPIAQTERVAMADAPQDRIDERFFAMVTDLIGTPSELVDEEGAIAWRTRATLWGTTTWPTNAPAYTPLRFPGQYFDPETGLHYNYFRHYDPAGARYVSADPLGLAPGPNPVAYVNNPLGWADPLGLAPCPLGERSNPFGSREAAERAAFDLAGVPYGAEPDAAWTVVGDKNFKHMPGYAYAEDPTHWGNFRQFETENGSRVIVEHTDDPAGLHFHAGGPKGFTVEDRMRNGVNFGWGNNLDEMGTFERYRAFDKPGGDHHFYYVER</sequence>
<dbReference type="Gene3D" id="2.180.10.10">
    <property type="entry name" value="RHS repeat-associated core"/>
    <property type="match status" value="3"/>
</dbReference>
<evidence type="ECO:0000313" key="8">
    <source>
        <dbReference type="Proteomes" id="UP000271554"/>
    </source>
</evidence>
<dbReference type="OrthoDB" id="4981820at2"/>
<evidence type="ECO:0000313" key="7">
    <source>
        <dbReference type="EMBL" id="AYG81084.1"/>
    </source>
</evidence>
<dbReference type="InterPro" id="IPR049082">
    <property type="entry name" value="T7SS_signal"/>
</dbReference>
<dbReference type="SUPFAM" id="SSF63829">
    <property type="entry name" value="Calcium-dependent phosphotriesterase"/>
    <property type="match status" value="1"/>
</dbReference>
<keyword evidence="2" id="KW-0175">Coiled coil</keyword>
<name>A0A387HC58_9ACTN</name>
<dbReference type="Pfam" id="PF21725">
    <property type="entry name" value="T7SS_signal"/>
    <property type="match status" value="1"/>
</dbReference>
<feature type="region of interest" description="Disordered" evidence="3">
    <location>
        <begin position="396"/>
        <end position="416"/>
    </location>
</feature>
<dbReference type="PANTHER" id="PTHR32305:SF15">
    <property type="entry name" value="PROTEIN RHSA-RELATED"/>
    <property type="match status" value="1"/>
</dbReference>
<evidence type="ECO:0000259" key="4">
    <source>
        <dbReference type="Pfam" id="PF20148"/>
    </source>
</evidence>
<feature type="domain" description="Putative T7SS secretion signal" evidence="5">
    <location>
        <begin position="23"/>
        <end position="262"/>
    </location>
</feature>
<dbReference type="Pfam" id="PF25023">
    <property type="entry name" value="TEN_YD-shell"/>
    <property type="match status" value="1"/>
</dbReference>
<dbReference type="InterPro" id="IPR031325">
    <property type="entry name" value="RHS_repeat"/>
</dbReference>
<dbReference type="NCBIfam" id="TIGR01643">
    <property type="entry name" value="YD_repeat_2x"/>
    <property type="match status" value="13"/>
</dbReference>
<dbReference type="KEGG" id="shun:DWB77_03222"/>
<dbReference type="PANTHER" id="PTHR32305">
    <property type="match status" value="1"/>
</dbReference>
<feature type="domain" description="Teneurin-like YD-shell" evidence="6">
    <location>
        <begin position="1154"/>
        <end position="1416"/>
    </location>
</feature>
<evidence type="ECO:0000259" key="6">
    <source>
        <dbReference type="Pfam" id="PF25023"/>
    </source>
</evidence>
<organism evidence="7 8">
    <name type="scientific">Streptomyces hundungensis</name>
    <dbReference type="NCBI Taxonomy" id="1077946"/>
    <lineage>
        <taxon>Bacteria</taxon>
        <taxon>Bacillati</taxon>
        <taxon>Actinomycetota</taxon>
        <taxon>Actinomycetes</taxon>
        <taxon>Kitasatosporales</taxon>
        <taxon>Streptomycetaceae</taxon>
        <taxon>Streptomyces</taxon>
    </lineage>
</organism>
<keyword evidence="7" id="KW-0378">Hydrolase</keyword>
<dbReference type="Pfam" id="PF20148">
    <property type="entry name" value="DUF6531"/>
    <property type="match status" value="1"/>
</dbReference>
<keyword evidence="1" id="KW-0677">Repeat</keyword>
<dbReference type="Pfam" id="PF05593">
    <property type="entry name" value="RHS_repeat"/>
    <property type="match status" value="6"/>
</dbReference>
<gene>
    <name evidence="7" type="primary">rhsC_1</name>
    <name evidence="7" type="ORF">DWB77_03222</name>
</gene>
<dbReference type="InterPro" id="IPR006530">
    <property type="entry name" value="YD"/>
</dbReference>
<dbReference type="EMBL" id="CP032698">
    <property type="protein sequence ID" value="AYG81084.1"/>
    <property type="molecule type" value="Genomic_DNA"/>
</dbReference>
<proteinExistence type="predicted"/>
<keyword evidence="8" id="KW-1185">Reference proteome</keyword>